<feature type="domain" description="BTB" evidence="2">
    <location>
        <begin position="421"/>
        <end position="488"/>
    </location>
</feature>
<dbReference type="Gene3D" id="2.60.210.10">
    <property type="entry name" value="Apoptosis, Tumor Necrosis Factor Receptor Associated Protein 2, Chain A"/>
    <property type="match status" value="1"/>
</dbReference>
<feature type="region of interest" description="Disordered" evidence="1">
    <location>
        <begin position="320"/>
        <end position="386"/>
    </location>
</feature>
<dbReference type="InterPro" id="IPR000210">
    <property type="entry name" value="BTB/POZ_dom"/>
</dbReference>
<dbReference type="Proteomes" id="UP000886998">
    <property type="component" value="Unassembled WGS sequence"/>
</dbReference>
<dbReference type="InterPro" id="IPR011333">
    <property type="entry name" value="SKP1/BTB/POZ_sf"/>
</dbReference>
<dbReference type="SMART" id="SM00225">
    <property type="entry name" value="BTB"/>
    <property type="match status" value="1"/>
</dbReference>
<reference evidence="4" key="1">
    <citation type="submission" date="2020-08" db="EMBL/GenBank/DDBJ databases">
        <title>Multicomponent nature underlies the extraordinary mechanical properties of spider dragline silk.</title>
        <authorList>
            <person name="Kono N."/>
            <person name="Nakamura H."/>
            <person name="Mori M."/>
            <person name="Yoshida Y."/>
            <person name="Ohtoshi R."/>
            <person name="Malay A.D."/>
            <person name="Moran D.A.P."/>
            <person name="Tomita M."/>
            <person name="Numata K."/>
            <person name="Arakawa K."/>
        </authorList>
    </citation>
    <scope>NUCLEOTIDE SEQUENCE</scope>
</reference>
<proteinExistence type="predicted"/>
<dbReference type="GO" id="GO:0030163">
    <property type="term" value="P:protein catabolic process"/>
    <property type="evidence" value="ECO:0007669"/>
    <property type="project" value="UniProtKB-ARBA"/>
</dbReference>
<dbReference type="SMART" id="SM00061">
    <property type="entry name" value="MATH"/>
    <property type="match status" value="1"/>
</dbReference>
<feature type="domain" description="MATH" evidence="3">
    <location>
        <begin position="11"/>
        <end position="141"/>
    </location>
</feature>
<keyword evidence="5" id="KW-1185">Reference proteome</keyword>
<feature type="compositionally biased region" description="Acidic residues" evidence="1">
    <location>
        <begin position="324"/>
        <end position="383"/>
    </location>
</feature>
<accession>A0A8X7CPY1</accession>
<evidence type="ECO:0000313" key="4">
    <source>
        <dbReference type="EMBL" id="GFY71947.1"/>
    </source>
</evidence>
<dbReference type="EMBL" id="BMAV01019178">
    <property type="protein sequence ID" value="GFY71947.1"/>
    <property type="molecule type" value="Genomic_DNA"/>
</dbReference>
<comment type="caution">
    <text evidence="4">The sequence shown here is derived from an EMBL/GenBank/DDBJ whole genome shotgun (WGS) entry which is preliminary data.</text>
</comment>
<protein>
    <submittedName>
        <fullName evidence="4">Speckle-type POZ protein-like B</fullName>
    </submittedName>
</protein>
<dbReference type="PANTHER" id="PTHR24413">
    <property type="entry name" value="SPECKLE-TYPE POZ PROTEIN"/>
    <property type="match status" value="1"/>
</dbReference>
<dbReference type="Pfam" id="PF22486">
    <property type="entry name" value="MATH_2"/>
    <property type="match status" value="1"/>
</dbReference>
<organism evidence="4 5">
    <name type="scientific">Trichonephila inaurata madagascariensis</name>
    <dbReference type="NCBI Taxonomy" id="2747483"/>
    <lineage>
        <taxon>Eukaryota</taxon>
        <taxon>Metazoa</taxon>
        <taxon>Ecdysozoa</taxon>
        <taxon>Arthropoda</taxon>
        <taxon>Chelicerata</taxon>
        <taxon>Arachnida</taxon>
        <taxon>Araneae</taxon>
        <taxon>Araneomorphae</taxon>
        <taxon>Entelegynae</taxon>
        <taxon>Araneoidea</taxon>
        <taxon>Nephilidae</taxon>
        <taxon>Trichonephila</taxon>
        <taxon>Trichonephila inaurata</taxon>
    </lineage>
</organism>
<sequence>MATPNYNIKNTCTFLWKIENVNYLWMKKSQKIKSPVFVVDELENTEWVMYLYPRGSTSVNKIGFFLHRNDDGSSTSSIEVYYELAFLSKSGKILWSSQLSKYAFGKNSTCRCFPVISQQEMFVTNKTKYLPSNTLNAQCKIWRCNGDEVNKYFLAITRVAIQRRSFHWEIEKFSTMGYNEKKHLLIRSIRSGILMEFDLYLKDGQLGEEVIDIGIHMFDTNAKYLTFKTFVLGNKGEFIKCGMKEFVRKGCKEKKTLTLLLSKKQLQSTEHGLAKYLKNDALTLYCECIFSTGIASEMIEFVDSGIASLKTDSQAVLKARGLSTDDDESEDRISTDDDESEDRISTDDDESEDRISTDDDESEDGISTEDDDSEYGLSTDDEESAVRLSFHDKESVVKLPTDDAAGLREDLGSLCSSDDLSDMNLRTNTTTIPVHTQILGARSSVFKAMFSNDMKEKTKGCVDVTDVDDETVRRMLLYMYTDKLDDLQWESASQLYAASDKYDIASLRNKCTAILQAKLLPTNACQILSLADLHQDKALKETLQDYITLERKIIFSSEEWKSLMDTDPRLAAETMHLNWNKD</sequence>
<dbReference type="InterPro" id="IPR002083">
    <property type="entry name" value="MATH/TRAF_dom"/>
</dbReference>
<dbReference type="SUPFAM" id="SSF54695">
    <property type="entry name" value="POZ domain"/>
    <property type="match status" value="1"/>
</dbReference>
<gene>
    <name evidence="4" type="primary">spoplb</name>
    <name evidence="4" type="ORF">TNIN_344042</name>
</gene>
<dbReference type="PROSITE" id="PS50144">
    <property type="entry name" value="MATH"/>
    <property type="match status" value="1"/>
</dbReference>
<dbReference type="CDD" id="cd00121">
    <property type="entry name" value="MATH"/>
    <property type="match status" value="1"/>
</dbReference>
<evidence type="ECO:0000259" key="2">
    <source>
        <dbReference type="PROSITE" id="PS50097"/>
    </source>
</evidence>
<dbReference type="OrthoDB" id="6448019at2759"/>
<evidence type="ECO:0000256" key="1">
    <source>
        <dbReference type="SAM" id="MobiDB-lite"/>
    </source>
</evidence>
<dbReference type="Pfam" id="PF00651">
    <property type="entry name" value="BTB"/>
    <property type="match status" value="1"/>
</dbReference>
<dbReference type="Gene3D" id="1.25.40.420">
    <property type="match status" value="1"/>
</dbReference>
<name>A0A8X7CPY1_9ARAC</name>
<dbReference type="Gene3D" id="3.30.710.10">
    <property type="entry name" value="Potassium Channel Kv1.1, Chain A"/>
    <property type="match status" value="1"/>
</dbReference>
<evidence type="ECO:0000313" key="5">
    <source>
        <dbReference type="Proteomes" id="UP000886998"/>
    </source>
</evidence>
<evidence type="ECO:0000259" key="3">
    <source>
        <dbReference type="PROSITE" id="PS50144"/>
    </source>
</evidence>
<dbReference type="InterPro" id="IPR008974">
    <property type="entry name" value="TRAF-like"/>
</dbReference>
<dbReference type="SUPFAM" id="SSF49599">
    <property type="entry name" value="TRAF domain-like"/>
    <property type="match status" value="1"/>
</dbReference>
<dbReference type="PROSITE" id="PS50097">
    <property type="entry name" value="BTB"/>
    <property type="match status" value="1"/>
</dbReference>
<dbReference type="AlphaFoldDB" id="A0A8X7CPY1"/>